<proteinExistence type="predicted"/>
<keyword evidence="2" id="KW-1185">Reference proteome</keyword>
<dbReference type="OrthoDB" id="2530165at2759"/>
<dbReference type="AlphaFoldDB" id="A0A9P5MW37"/>
<dbReference type="EMBL" id="WHVB01000008">
    <property type="protein sequence ID" value="KAF8480128.1"/>
    <property type="molecule type" value="Genomic_DNA"/>
</dbReference>
<organism evidence="1 2">
    <name type="scientific">Russula ochroleuca</name>
    <dbReference type="NCBI Taxonomy" id="152965"/>
    <lineage>
        <taxon>Eukaryota</taxon>
        <taxon>Fungi</taxon>
        <taxon>Dikarya</taxon>
        <taxon>Basidiomycota</taxon>
        <taxon>Agaricomycotina</taxon>
        <taxon>Agaricomycetes</taxon>
        <taxon>Russulales</taxon>
        <taxon>Russulaceae</taxon>
        <taxon>Russula</taxon>
    </lineage>
</organism>
<accession>A0A9P5MW37</accession>
<gene>
    <name evidence="1" type="ORF">DFH94DRAFT_844846</name>
</gene>
<reference evidence="1" key="1">
    <citation type="submission" date="2019-10" db="EMBL/GenBank/DDBJ databases">
        <authorList>
            <consortium name="DOE Joint Genome Institute"/>
            <person name="Kuo A."/>
            <person name="Miyauchi S."/>
            <person name="Kiss E."/>
            <person name="Drula E."/>
            <person name="Kohler A."/>
            <person name="Sanchez-Garcia M."/>
            <person name="Andreopoulos B."/>
            <person name="Barry K.W."/>
            <person name="Bonito G."/>
            <person name="Buee M."/>
            <person name="Carver A."/>
            <person name="Chen C."/>
            <person name="Cichocki N."/>
            <person name="Clum A."/>
            <person name="Culley D."/>
            <person name="Crous P.W."/>
            <person name="Fauchery L."/>
            <person name="Girlanda M."/>
            <person name="Hayes R."/>
            <person name="Keri Z."/>
            <person name="LaButti K."/>
            <person name="Lipzen A."/>
            <person name="Lombard V."/>
            <person name="Magnuson J."/>
            <person name="Maillard F."/>
            <person name="Morin E."/>
            <person name="Murat C."/>
            <person name="Nolan M."/>
            <person name="Ohm R."/>
            <person name="Pangilinan J."/>
            <person name="Pereira M."/>
            <person name="Perotto S."/>
            <person name="Peter M."/>
            <person name="Riley R."/>
            <person name="Sitrit Y."/>
            <person name="Stielow B."/>
            <person name="Szollosi G."/>
            <person name="Zifcakova L."/>
            <person name="Stursova M."/>
            <person name="Spatafora J.W."/>
            <person name="Tedersoo L."/>
            <person name="Vaario L.-M."/>
            <person name="Yamada A."/>
            <person name="Yan M."/>
            <person name="Wang P."/>
            <person name="Xu J."/>
            <person name="Bruns T."/>
            <person name="Baldrian P."/>
            <person name="Vilgalys R."/>
            <person name="Henrissat B."/>
            <person name="Grigoriev I.V."/>
            <person name="Hibbett D."/>
            <person name="Nagy L.G."/>
            <person name="Martin F.M."/>
        </authorList>
    </citation>
    <scope>NUCLEOTIDE SEQUENCE</scope>
    <source>
        <strain evidence="1">Prilba</strain>
    </source>
</reference>
<comment type="caution">
    <text evidence="1">The sequence shown here is derived from an EMBL/GenBank/DDBJ whole genome shotgun (WGS) entry which is preliminary data.</text>
</comment>
<reference evidence="1" key="2">
    <citation type="journal article" date="2020" name="Nat. Commun.">
        <title>Large-scale genome sequencing of mycorrhizal fungi provides insights into the early evolution of symbiotic traits.</title>
        <authorList>
            <person name="Miyauchi S."/>
            <person name="Kiss E."/>
            <person name="Kuo A."/>
            <person name="Drula E."/>
            <person name="Kohler A."/>
            <person name="Sanchez-Garcia M."/>
            <person name="Morin E."/>
            <person name="Andreopoulos B."/>
            <person name="Barry K.W."/>
            <person name="Bonito G."/>
            <person name="Buee M."/>
            <person name="Carver A."/>
            <person name="Chen C."/>
            <person name="Cichocki N."/>
            <person name="Clum A."/>
            <person name="Culley D."/>
            <person name="Crous P.W."/>
            <person name="Fauchery L."/>
            <person name="Girlanda M."/>
            <person name="Hayes R.D."/>
            <person name="Keri Z."/>
            <person name="LaButti K."/>
            <person name="Lipzen A."/>
            <person name="Lombard V."/>
            <person name="Magnuson J."/>
            <person name="Maillard F."/>
            <person name="Murat C."/>
            <person name="Nolan M."/>
            <person name="Ohm R.A."/>
            <person name="Pangilinan J."/>
            <person name="Pereira M.F."/>
            <person name="Perotto S."/>
            <person name="Peter M."/>
            <person name="Pfister S."/>
            <person name="Riley R."/>
            <person name="Sitrit Y."/>
            <person name="Stielow J.B."/>
            <person name="Szollosi G."/>
            <person name="Zifcakova L."/>
            <person name="Stursova M."/>
            <person name="Spatafora J.W."/>
            <person name="Tedersoo L."/>
            <person name="Vaario L.M."/>
            <person name="Yamada A."/>
            <person name="Yan M."/>
            <person name="Wang P."/>
            <person name="Xu J."/>
            <person name="Bruns T."/>
            <person name="Baldrian P."/>
            <person name="Vilgalys R."/>
            <person name="Dunand C."/>
            <person name="Henrissat B."/>
            <person name="Grigoriev I.V."/>
            <person name="Hibbett D."/>
            <person name="Nagy L.G."/>
            <person name="Martin F.M."/>
        </authorList>
    </citation>
    <scope>NUCLEOTIDE SEQUENCE</scope>
    <source>
        <strain evidence="1">Prilba</strain>
    </source>
</reference>
<sequence>MFHSQAAMQQNSARHAPGLRPVFLPKESEIISLLACSDRKEFEGLESMRRTTVETTMRTSTFAKIITEAKPPSKSRGIRGSAKAVKSAAAKQVGAAAVLLFFPGVPEEVAERRRLCVREMNALATLLIEKIKTKENPQIQTTGPLLGPLVPPFTVKCFNAPQAVLKGRTNQNGSVVESPILLWAN</sequence>
<evidence type="ECO:0000313" key="2">
    <source>
        <dbReference type="Proteomes" id="UP000759537"/>
    </source>
</evidence>
<protein>
    <submittedName>
        <fullName evidence="1">Uncharacterized protein</fullName>
    </submittedName>
</protein>
<dbReference type="Proteomes" id="UP000759537">
    <property type="component" value="Unassembled WGS sequence"/>
</dbReference>
<name>A0A9P5MW37_9AGAM</name>
<evidence type="ECO:0000313" key="1">
    <source>
        <dbReference type="EMBL" id="KAF8480128.1"/>
    </source>
</evidence>